<dbReference type="CDD" id="cd12914">
    <property type="entry name" value="PDC1_DGC_like"/>
    <property type="match status" value="1"/>
</dbReference>
<dbReference type="InterPro" id="IPR003660">
    <property type="entry name" value="HAMP_dom"/>
</dbReference>
<dbReference type="Gene3D" id="6.10.340.10">
    <property type="match status" value="1"/>
</dbReference>
<feature type="transmembrane region" description="Helical" evidence="3">
    <location>
        <begin position="299"/>
        <end position="319"/>
    </location>
</feature>
<dbReference type="SUPFAM" id="SSF103190">
    <property type="entry name" value="Sensory domain-like"/>
    <property type="match status" value="1"/>
</dbReference>
<dbReference type="InterPro" id="IPR000160">
    <property type="entry name" value="GGDEF_dom"/>
</dbReference>
<evidence type="ECO:0000259" key="4">
    <source>
        <dbReference type="PROSITE" id="PS50885"/>
    </source>
</evidence>
<keyword evidence="6" id="KW-0548">Nucleotidyltransferase</keyword>
<evidence type="ECO:0000256" key="3">
    <source>
        <dbReference type="SAM" id="Phobius"/>
    </source>
</evidence>
<dbReference type="GO" id="GO:0052621">
    <property type="term" value="F:diguanylate cyclase activity"/>
    <property type="evidence" value="ECO:0007669"/>
    <property type="project" value="UniProtKB-EC"/>
</dbReference>
<dbReference type="Gene3D" id="3.30.450.20">
    <property type="entry name" value="PAS domain"/>
    <property type="match status" value="1"/>
</dbReference>
<dbReference type="SUPFAM" id="SSF55073">
    <property type="entry name" value="Nucleotide cyclase"/>
    <property type="match status" value="1"/>
</dbReference>
<dbReference type="SMART" id="SM00267">
    <property type="entry name" value="GGDEF"/>
    <property type="match status" value="1"/>
</dbReference>
<dbReference type="Pfam" id="PF00990">
    <property type="entry name" value="GGDEF"/>
    <property type="match status" value="1"/>
</dbReference>
<dbReference type="InterPro" id="IPR029151">
    <property type="entry name" value="Sensor-like_sf"/>
</dbReference>
<proteinExistence type="predicted"/>
<dbReference type="InterPro" id="IPR043128">
    <property type="entry name" value="Rev_trsase/Diguanyl_cyclase"/>
</dbReference>
<keyword evidence="6" id="KW-0808">Transferase</keyword>
<dbReference type="EC" id="2.7.7.65" evidence="1"/>
<feature type="domain" description="GGDEF" evidence="5">
    <location>
        <begin position="434"/>
        <end position="564"/>
    </location>
</feature>
<evidence type="ECO:0000313" key="6">
    <source>
        <dbReference type="EMBL" id="MFC4787841.1"/>
    </source>
</evidence>
<keyword evidence="3" id="KW-1133">Transmembrane helix</keyword>
<feature type="domain" description="HAMP" evidence="4">
    <location>
        <begin position="320"/>
        <end position="373"/>
    </location>
</feature>
<dbReference type="PROSITE" id="PS50885">
    <property type="entry name" value="HAMP"/>
    <property type="match status" value="1"/>
</dbReference>
<dbReference type="EMBL" id="JBHSHJ010000001">
    <property type="protein sequence ID" value="MFC4787841.1"/>
    <property type="molecule type" value="Genomic_DNA"/>
</dbReference>
<sequence length="570" mass="64227">MLSELIPRSFRSRMAALFGLLSLLVGLPTYLYVSEVYREQLLHDRREYLNALANSAATVIAENLVERRREIELLAQTTLYRRAPLDSPEFRPSLERLKKSYPHYSWIGLTDTDGQVRAATSDHLLGASVAQRPWFQQGRHGIFTGDLHEALLLAKLLQEQAQGQPIRFIDFAAPVYDDAGALRGVLASHAHWHWAGDVLQAVRPHNAEELALDLFIVNRNNEVIYPENIPAQLKVPTPEQLRHTQSGHFHSWGQAPDNWYLTASAAIKNPVPSTPLEWRVVARQPEQTVLTDVRALQQVILWATGLAGMAFLLLAWIGANHMSRPLEHLTRIAHRIQHGEENVLFDGDFDALELQRLSHALQGMYSTLAAQKDSLAQSNHRLEAKVAERTAELQRLNVELDKQARTDTLTGLPNRRQTYERLEEEFVRFQRGHEPYSVLMLDIDFFKKINDNYGHATGDIVLQRVAQVLRQSVRDVDLVGRVGGEEFMALLPMTRLPQALLVAEKIRQTVANTPIEPVGQITISMGAQEVGVADQSKDKAVELADEWLYQAKKSGRNRVASELTPEATTG</sequence>
<dbReference type="PROSITE" id="PS50887">
    <property type="entry name" value="GGDEF"/>
    <property type="match status" value="1"/>
</dbReference>
<evidence type="ECO:0000256" key="2">
    <source>
        <dbReference type="ARBA" id="ARBA00034247"/>
    </source>
</evidence>
<comment type="catalytic activity">
    <reaction evidence="2">
        <text>2 GTP = 3',3'-c-di-GMP + 2 diphosphate</text>
        <dbReference type="Rhea" id="RHEA:24898"/>
        <dbReference type="ChEBI" id="CHEBI:33019"/>
        <dbReference type="ChEBI" id="CHEBI:37565"/>
        <dbReference type="ChEBI" id="CHEBI:58805"/>
        <dbReference type="EC" id="2.7.7.65"/>
    </reaction>
</comment>
<dbReference type="Gene3D" id="3.30.70.270">
    <property type="match status" value="1"/>
</dbReference>
<dbReference type="CDD" id="cd01949">
    <property type="entry name" value="GGDEF"/>
    <property type="match status" value="1"/>
</dbReference>
<evidence type="ECO:0000259" key="5">
    <source>
        <dbReference type="PROSITE" id="PS50887"/>
    </source>
</evidence>
<dbReference type="InterPro" id="IPR029787">
    <property type="entry name" value="Nucleotide_cyclase"/>
</dbReference>
<dbReference type="NCBIfam" id="TIGR00254">
    <property type="entry name" value="GGDEF"/>
    <property type="match status" value="1"/>
</dbReference>
<keyword evidence="7" id="KW-1185">Reference proteome</keyword>
<dbReference type="RefSeq" id="WP_382429663.1">
    <property type="nucleotide sequence ID" value="NZ_JBHSHJ010000001.1"/>
</dbReference>
<accession>A0ABV9Q8K1</accession>
<protein>
    <recommendedName>
        <fullName evidence="1">diguanylate cyclase</fullName>
        <ecNumber evidence="1">2.7.7.65</ecNumber>
    </recommendedName>
</protein>
<evidence type="ECO:0000256" key="1">
    <source>
        <dbReference type="ARBA" id="ARBA00012528"/>
    </source>
</evidence>
<keyword evidence="3" id="KW-0812">Transmembrane</keyword>
<dbReference type="Proteomes" id="UP001596001">
    <property type="component" value="Unassembled WGS sequence"/>
</dbReference>
<name>A0ABV9Q8K1_9BURK</name>
<dbReference type="PANTHER" id="PTHR45138:SF9">
    <property type="entry name" value="DIGUANYLATE CYCLASE DGCM-RELATED"/>
    <property type="match status" value="1"/>
</dbReference>
<gene>
    <name evidence="6" type="ORF">ACFO6X_02370</name>
</gene>
<dbReference type="InterPro" id="IPR050469">
    <property type="entry name" value="Diguanylate_Cyclase"/>
</dbReference>
<keyword evidence="3" id="KW-0472">Membrane</keyword>
<dbReference type="PANTHER" id="PTHR45138">
    <property type="entry name" value="REGULATORY COMPONENTS OF SENSORY TRANSDUCTION SYSTEM"/>
    <property type="match status" value="1"/>
</dbReference>
<evidence type="ECO:0000313" key="7">
    <source>
        <dbReference type="Proteomes" id="UP001596001"/>
    </source>
</evidence>
<comment type="caution">
    <text evidence="6">The sequence shown here is derived from an EMBL/GenBank/DDBJ whole genome shotgun (WGS) entry which is preliminary data.</text>
</comment>
<organism evidence="6 7">
    <name type="scientific">Giesbergeria sinuosa</name>
    <dbReference type="NCBI Taxonomy" id="80883"/>
    <lineage>
        <taxon>Bacteria</taxon>
        <taxon>Pseudomonadati</taxon>
        <taxon>Pseudomonadota</taxon>
        <taxon>Betaproteobacteria</taxon>
        <taxon>Burkholderiales</taxon>
        <taxon>Comamonadaceae</taxon>
        <taxon>Giesbergeria</taxon>
    </lineage>
</organism>
<reference evidence="7" key="1">
    <citation type="journal article" date="2019" name="Int. J. Syst. Evol. Microbiol.">
        <title>The Global Catalogue of Microorganisms (GCM) 10K type strain sequencing project: providing services to taxonomists for standard genome sequencing and annotation.</title>
        <authorList>
            <consortium name="The Broad Institute Genomics Platform"/>
            <consortium name="The Broad Institute Genome Sequencing Center for Infectious Disease"/>
            <person name="Wu L."/>
            <person name="Ma J."/>
        </authorList>
    </citation>
    <scope>NUCLEOTIDE SEQUENCE [LARGE SCALE GENOMIC DNA]</scope>
    <source>
        <strain evidence="7">CCUG 49452</strain>
    </source>
</reference>